<dbReference type="EMBL" id="APMY01000070">
    <property type="protein sequence ID" value="EOM76336.1"/>
    <property type="molecule type" value="Genomic_DNA"/>
</dbReference>
<dbReference type="Proteomes" id="UP000013525">
    <property type="component" value="Unassembled WGS sequence"/>
</dbReference>
<protein>
    <submittedName>
        <fullName evidence="1">Uncharacterized protein</fullName>
    </submittedName>
</protein>
<sequence length="272" mass="27913">MAEAPVLGWAIAAAGERDGAAASQLSAAVAAFRAPAVVEVAGRAGVGRTGVAALLDARLPEADVRDSAAIDVPGAADPDLCGDVVVYVVAGSVRRADRDTLARLDPARTLLVLAKADLAASWYDAAQTADAAGAEYGIPAAAMTTIGADDTASGRAGVVALARQRVEFALAARGDALVARVEEIAARSPAARDVLEDWLLGDDAAEIAAAAAVATVAHLPLPQSADPLDRARAWAWHRDRAATARDRRALDALVAVELRRWDPAPDGGVRDR</sequence>
<proteinExistence type="predicted"/>
<gene>
    <name evidence="1" type="ORF">Rrhod_2337</name>
</gene>
<dbReference type="RefSeq" id="WP_010838391.1">
    <property type="nucleotide sequence ID" value="NZ_APMY01000070.1"/>
</dbReference>
<keyword evidence="2" id="KW-1185">Reference proteome</keyword>
<comment type="caution">
    <text evidence="1">The sequence shown here is derived from an EMBL/GenBank/DDBJ whole genome shotgun (WGS) entry which is preliminary data.</text>
</comment>
<evidence type="ECO:0000313" key="1">
    <source>
        <dbReference type="EMBL" id="EOM76336.1"/>
    </source>
</evidence>
<dbReference type="AlphaFoldDB" id="R7WLZ5"/>
<reference evidence="1 2" key="1">
    <citation type="journal article" date="2013" name="Genome Announc.">
        <title>Draft Genome Sequence of Rhodococcus rhodnii Strain LMG5362, a Symbiont of Rhodnius prolixus (Hemiptera, Reduviidae, Triatominae), the Principle Vector of Trypanosoma cruzi.</title>
        <authorList>
            <person name="Pachebat J.A."/>
            <person name="van Keulen G."/>
            <person name="Whitten M.M."/>
            <person name="Girdwood S."/>
            <person name="Del Sol R."/>
            <person name="Dyson P.J."/>
            <person name="Facey P.D."/>
        </authorList>
    </citation>
    <scope>NUCLEOTIDE SEQUENCE [LARGE SCALE GENOMIC DNA]</scope>
    <source>
        <strain evidence="1 2">LMG 5362</strain>
    </source>
</reference>
<accession>R7WLZ5</accession>
<dbReference type="eggNOG" id="COG0699">
    <property type="taxonomic scope" value="Bacteria"/>
</dbReference>
<organism evidence="1 2">
    <name type="scientific">Rhodococcus rhodnii LMG 5362</name>
    <dbReference type="NCBI Taxonomy" id="1273125"/>
    <lineage>
        <taxon>Bacteria</taxon>
        <taxon>Bacillati</taxon>
        <taxon>Actinomycetota</taxon>
        <taxon>Actinomycetes</taxon>
        <taxon>Mycobacteriales</taxon>
        <taxon>Nocardiaceae</taxon>
        <taxon>Rhodococcus</taxon>
    </lineage>
</organism>
<name>R7WLZ5_9NOCA</name>
<dbReference type="PATRIC" id="fig|1273125.3.peg.2245"/>
<evidence type="ECO:0000313" key="2">
    <source>
        <dbReference type="Proteomes" id="UP000013525"/>
    </source>
</evidence>